<evidence type="ECO:0000256" key="1">
    <source>
        <dbReference type="SAM" id="Phobius"/>
    </source>
</evidence>
<keyword evidence="1" id="KW-1133">Transmembrane helix</keyword>
<gene>
    <name evidence="2" type="ORF">NKR19_g9826</name>
</gene>
<reference evidence="2" key="1">
    <citation type="submission" date="2022-07" db="EMBL/GenBank/DDBJ databases">
        <title>Fungi with potential for degradation of polypropylene.</title>
        <authorList>
            <person name="Gostincar C."/>
        </authorList>
    </citation>
    <scope>NUCLEOTIDE SEQUENCE</scope>
    <source>
        <strain evidence="2">EXF-13287</strain>
    </source>
</reference>
<accession>A0AA38RFF2</accession>
<comment type="caution">
    <text evidence="2">The sequence shown here is derived from an EMBL/GenBank/DDBJ whole genome shotgun (WGS) entry which is preliminary data.</text>
</comment>
<dbReference type="Proteomes" id="UP001174691">
    <property type="component" value="Unassembled WGS sequence"/>
</dbReference>
<keyword evidence="3" id="KW-1185">Reference proteome</keyword>
<feature type="transmembrane region" description="Helical" evidence="1">
    <location>
        <begin position="70"/>
        <end position="92"/>
    </location>
</feature>
<dbReference type="EMBL" id="JANBVN010000262">
    <property type="protein sequence ID" value="KAJ9130612.1"/>
    <property type="molecule type" value="Genomic_DNA"/>
</dbReference>
<name>A0AA38RFF2_9PEZI</name>
<protein>
    <submittedName>
        <fullName evidence="2">Uncharacterized protein</fullName>
    </submittedName>
</protein>
<keyword evidence="1" id="KW-0812">Transmembrane</keyword>
<evidence type="ECO:0000313" key="3">
    <source>
        <dbReference type="Proteomes" id="UP001174691"/>
    </source>
</evidence>
<organism evidence="2 3">
    <name type="scientific">Coniochaeta hoffmannii</name>
    <dbReference type="NCBI Taxonomy" id="91930"/>
    <lineage>
        <taxon>Eukaryota</taxon>
        <taxon>Fungi</taxon>
        <taxon>Dikarya</taxon>
        <taxon>Ascomycota</taxon>
        <taxon>Pezizomycotina</taxon>
        <taxon>Sordariomycetes</taxon>
        <taxon>Sordariomycetidae</taxon>
        <taxon>Coniochaetales</taxon>
        <taxon>Coniochaetaceae</taxon>
        <taxon>Coniochaeta</taxon>
    </lineage>
</organism>
<evidence type="ECO:0000313" key="2">
    <source>
        <dbReference type="EMBL" id="KAJ9130612.1"/>
    </source>
</evidence>
<dbReference type="AlphaFoldDB" id="A0AA38RFF2"/>
<sequence>MYIAYPRGTIERVAELVWQKSLRNKYIYDEHNCQVFARLLVELIGDPDTKARFPQFFDIWLKRAGITRDVSFVTAAVGGSLLAAASVGSVALDPSGTTAFAGVALSTSMVVRSGTALMSARYLKEKDIERGQNEIRKILEVEGMRLG</sequence>
<proteinExistence type="predicted"/>
<keyword evidence="1" id="KW-0472">Membrane</keyword>